<dbReference type="GO" id="GO:0005743">
    <property type="term" value="C:mitochondrial inner membrane"/>
    <property type="evidence" value="ECO:0007669"/>
    <property type="project" value="UniProtKB-SubCell"/>
</dbReference>
<dbReference type="CDD" id="cd02413">
    <property type="entry name" value="KH-II_40S_S3"/>
    <property type="match status" value="1"/>
</dbReference>
<dbReference type="GO" id="GO:1990904">
    <property type="term" value="C:ribonucleoprotein complex"/>
    <property type="evidence" value="ECO:0007669"/>
    <property type="project" value="UniProtKB-KW"/>
</dbReference>
<dbReference type="OrthoDB" id="10248446at2759"/>
<reference evidence="8" key="2">
    <citation type="submission" date="2025-08" db="UniProtKB">
        <authorList>
            <consortium name="Ensembl"/>
        </authorList>
    </citation>
    <scope>IDENTIFICATION</scope>
</reference>
<keyword evidence="3" id="KW-0694">RNA-binding</keyword>
<dbReference type="Gene3D" id="3.30.300.20">
    <property type="match status" value="1"/>
</dbReference>
<evidence type="ECO:0000259" key="7">
    <source>
        <dbReference type="Pfam" id="PF07650"/>
    </source>
</evidence>
<accession>A0A8C0SYY1</accession>
<evidence type="ECO:0000256" key="2">
    <source>
        <dbReference type="ARBA" id="ARBA00010761"/>
    </source>
</evidence>
<dbReference type="InterPro" id="IPR057258">
    <property type="entry name" value="Ribosomal_uS3"/>
</dbReference>
<dbReference type="InterPro" id="IPR004044">
    <property type="entry name" value="KH_dom_type_2"/>
</dbReference>
<dbReference type="AlphaFoldDB" id="A0A8C0SYY1"/>
<name>A0A8C0SYY1_CANLF</name>
<evidence type="ECO:0000256" key="4">
    <source>
        <dbReference type="ARBA" id="ARBA00022980"/>
    </source>
</evidence>
<dbReference type="PANTHER" id="PTHR11760:SF32">
    <property type="entry name" value="SMALL RIBOSOMAL SUBUNIT PROTEIN US3"/>
    <property type="match status" value="1"/>
</dbReference>
<dbReference type="PANTHER" id="PTHR11760">
    <property type="entry name" value="30S/40S RIBOSOMAL PROTEIN S3"/>
    <property type="match status" value="1"/>
</dbReference>
<protein>
    <recommendedName>
        <fullName evidence="7">KH type-2 domain-containing protein</fullName>
    </recommendedName>
</protein>
<reference evidence="8" key="1">
    <citation type="submission" date="2018-10" db="EMBL/GenBank/DDBJ databases">
        <title>De novo assembly of a Great Dane genome.</title>
        <authorList>
            <person name="Kidd J.M."/>
            <person name="Pendleton A.L."/>
            <person name="Shen F."/>
            <person name="Emery S."/>
        </authorList>
    </citation>
    <scope>NUCLEOTIDE SEQUENCE [LARGE SCALE GENOMIC DNA]</scope>
    <source>
        <strain evidence="8">Great Dane</strain>
    </source>
</reference>
<dbReference type="InterPro" id="IPR009019">
    <property type="entry name" value="KH_sf_prok-type"/>
</dbReference>
<proteinExistence type="inferred from homology"/>
<evidence type="ECO:0000256" key="5">
    <source>
        <dbReference type="ARBA" id="ARBA00023274"/>
    </source>
</evidence>
<dbReference type="GO" id="GO:0005840">
    <property type="term" value="C:ribosome"/>
    <property type="evidence" value="ECO:0007669"/>
    <property type="project" value="UniProtKB-KW"/>
</dbReference>
<comment type="similarity">
    <text evidence="2">Belongs to the universal ribosomal protein uS3 family.</text>
</comment>
<dbReference type="Proteomes" id="UP000694542">
    <property type="component" value="Chromosome 30"/>
</dbReference>
<dbReference type="InterPro" id="IPR015946">
    <property type="entry name" value="KH_dom-like_a/b"/>
</dbReference>
<dbReference type="Gene3D" id="3.30.1140.32">
    <property type="entry name" value="Ribosomal protein S3, C-terminal domain"/>
    <property type="match status" value="1"/>
</dbReference>
<dbReference type="GO" id="GO:0003723">
    <property type="term" value="F:RNA binding"/>
    <property type="evidence" value="ECO:0007669"/>
    <property type="project" value="UniProtKB-KW"/>
</dbReference>
<feature type="compositionally biased region" description="Pro residues" evidence="6">
    <location>
        <begin position="142"/>
        <end position="153"/>
    </location>
</feature>
<dbReference type="FunFam" id="3.30.300.20:FF:000006">
    <property type="entry name" value="40S ribosomal protein S3"/>
    <property type="match status" value="1"/>
</dbReference>
<feature type="region of interest" description="Disordered" evidence="6">
    <location>
        <begin position="105"/>
        <end position="153"/>
    </location>
</feature>
<keyword evidence="5" id="KW-0687">Ribonucleoprotein</keyword>
<keyword evidence="4" id="KW-0689">Ribosomal protein</keyword>
<evidence type="ECO:0000313" key="9">
    <source>
        <dbReference type="Proteomes" id="UP000694542"/>
    </source>
</evidence>
<evidence type="ECO:0000313" key="8">
    <source>
        <dbReference type="Ensembl" id="ENSCAFP00040027722.1"/>
    </source>
</evidence>
<comment type="subcellular location">
    <subcellularLocation>
        <location evidence="1">Mitochondrion inner membrane</location>
        <topology evidence="1">Peripheral membrane protein</topology>
    </subcellularLocation>
</comment>
<organism evidence="8 9">
    <name type="scientific">Canis lupus familiaris</name>
    <name type="common">Dog</name>
    <name type="synonym">Canis familiaris</name>
    <dbReference type="NCBI Taxonomy" id="9615"/>
    <lineage>
        <taxon>Eukaryota</taxon>
        <taxon>Metazoa</taxon>
        <taxon>Chordata</taxon>
        <taxon>Craniata</taxon>
        <taxon>Vertebrata</taxon>
        <taxon>Euteleostomi</taxon>
        <taxon>Mammalia</taxon>
        <taxon>Eutheria</taxon>
        <taxon>Laurasiatheria</taxon>
        <taxon>Carnivora</taxon>
        <taxon>Caniformia</taxon>
        <taxon>Canidae</taxon>
        <taxon>Canis</taxon>
    </lineage>
</organism>
<evidence type="ECO:0000256" key="3">
    <source>
        <dbReference type="ARBA" id="ARBA00022884"/>
    </source>
</evidence>
<dbReference type="SUPFAM" id="SSF54814">
    <property type="entry name" value="Prokaryotic type KH domain (KH-domain type II)"/>
    <property type="match status" value="1"/>
</dbReference>
<feature type="domain" description="KH type-2" evidence="7">
    <location>
        <begin position="21"/>
        <end position="90"/>
    </location>
</feature>
<dbReference type="InterPro" id="IPR036419">
    <property type="entry name" value="Ribosomal_S3_C_sf"/>
</dbReference>
<dbReference type="Ensembl" id="ENSCAFT00040031881.1">
    <property type="protein sequence ID" value="ENSCAFP00040027722.1"/>
    <property type="gene ID" value="ENSCAFG00040017234.1"/>
</dbReference>
<sequence length="153" mass="17042">ITISKKRKFVADGIFRAGLNEFLTQEQAEDGYGVEFQVTPTKTEIINLAIRMQNILGEKGQVIWELTTVVQKRFGFPEGSVEFYAEKVATRGLIKMKIMLPWDPSGKIGPQKPLPDHVSIMEPKDGRLSPTPILGQKSGRPEPLPCRKPVPTA</sequence>
<evidence type="ECO:0000256" key="1">
    <source>
        <dbReference type="ARBA" id="ARBA00004637"/>
    </source>
</evidence>
<dbReference type="Pfam" id="PF07650">
    <property type="entry name" value="KH_2"/>
    <property type="match status" value="1"/>
</dbReference>
<evidence type="ECO:0000256" key="6">
    <source>
        <dbReference type="SAM" id="MobiDB-lite"/>
    </source>
</evidence>